<keyword evidence="3" id="KW-1185">Reference proteome</keyword>
<reference evidence="2 3" key="2">
    <citation type="submission" date="2016-08" db="EMBL/GenBank/DDBJ databases">
        <title>Orenia metallireducens sp. nov. strain Z6, a Novel Metal-reducing Firmicute from the Deep Subsurface.</title>
        <authorList>
            <person name="Maxim B.I."/>
            <person name="Kenneth K."/>
            <person name="Flynn T.M."/>
            <person name="Oloughlin E.J."/>
            <person name="Locke R.A."/>
            <person name="Weber J.R."/>
            <person name="Egan S.M."/>
            <person name="Mackie R.I."/>
            <person name="Cann I.K."/>
        </authorList>
    </citation>
    <scope>NUCLEOTIDE SEQUENCE [LARGE SCALE GENOMIC DNA]</scope>
    <source>
        <strain evidence="2 3">Z6</strain>
    </source>
</reference>
<dbReference type="AlphaFoldDB" id="A0A1C0A4U5"/>
<sequence>MLESNNYYTIEIENLRDFITIIYVIIDDIYQEVTPTHIKERRNIDKAILSDSEIITISIVGESLTIDSEKSWFNFVKKNLKDLFPQVCHRTRFNRTLRNLHTVIGEISKKLTQILNYQYDNYRIVDSMPIPVCEFARAHFNKTFSEAEYGNCASKKETYFGFKLHALVTLNGYITDFNLTPANVDDRETLWELTSPYHSLKIIGDKGYISNDLNDILKDEKNIDLIPIKRKNSKTPYSESFKRTISKIRRRIETSFSQLTDQLNISNVLAKSLWGLTVRIKVKILAHNLGYFINKSLGKTVTIGRIKDLIFG</sequence>
<organism evidence="2 3">
    <name type="scientific">Orenia metallireducens</name>
    <dbReference type="NCBI Taxonomy" id="1413210"/>
    <lineage>
        <taxon>Bacteria</taxon>
        <taxon>Bacillati</taxon>
        <taxon>Bacillota</taxon>
        <taxon>Clostridia</taxon>
        <taxon>Halanaerobiales</taxon>
        <taxon>Halobacteroidaceae</taxon>
        <taxon>Orenia</taxon>
    </lineage>
</organism>
<reference evidence="3" key="1">
    <citation type="submission" date="2016-07" db="EMBL/GenBank/DDBJ databases">
        <authorList>
            <person name="Florea S."/>
            <person name="Webb J.S."/>
            <person name="Jaromczyk J."/>
            <person name="Schardl C.L."/>
        </authorList>
    </citation>
    <scope>NUCLEOTIDE SEQUENCE [LARGE SCALE GENOMIC DNA]</scope>
    <source>
        <strain evidence="3">Z6</strain>
    </source>
</reference>
<evidence type="ECO:0000313" key="3">
    <source>
        <dbReference type="Proteomes" id="UP000093514"/>
    </source>
</evidence>
<comment type="caution">
    <text evidence="2">The sequence shown here is derived from an EMBL/GenBank/DDBJ whole genome shotgun (WGS) entry which is preliminary data.</text>
</comment>
<name>A0A1C0A4U5_9FIRM</name>
<gene>
    <name evidence="2" type="ORF">U472_12405</name>
</gene>
<evidence type="ECO:0000259" key="1">
    <source>
        <dbReference type="Pfam" id="PF13612"/>
    </source>
</evidence>
<dbReference type="OrthoDB" id="57240at2"/>
<accession>A0A1C0A4U5</accession>
<evidence type="ECO:0000313" key="2">
    <source>
        <dbReference type="EMBL" id="OCL25167.1"/>
    </source>
</evidence>
<feature type="domain" description="Transposase DDE" evidence="1">
    <location>
        <begin position="121"/>
        <end position="265"/>
    </location>
</feature>
<dbReference type="Pfam" id="PF13612">
    <property type="entry name" value="DDE_Tnp_1_3"/>
    <property type="match status" value="1"/>
</dbReference>
<dbReference type="InterPro" id="IPR025668">
    <property type="entry name" value="Tnp_DDE_dom"/>
</dbReference>
<dbReference type="RefSeq" id="WP_068719004.1">
    <property type="nucleotide sequence ID" value="NZ_LWDV01000010.1"/>
</dbReference>
<dbReference type="EMBL" id="LWDV01000010">
    <property type="protein sequence ID" value="OCL25167.1"/>
    <property type="molecule type" value="Genomic_DNA"/>
</dbReference>
<protein>
    <submittedName>
        <fullName evidence="2">Transposase</fullName>
    </submittedName>
</protein>
<dbReference type="Proteomes" id="UP000093514">
    <property type="component" value="Unassembled WGS sequence"/>
</dbReference>
<dbReference type="NCBIfam" id="NF033520">
    <property type="entry name" value="transpos_IS982"/>
    <property type="match status" value="1"/>
</dbReference>
<proteinExistence type="predicted"/>